<protein>
    <recommendedName>
        <fullName evidence="3">DUF1643 domain-containing protein</fullName>
    </recommendedName>
</protein>
<sequence length="167" mass="19092">MITRRHEDGDQRSSAVFSDCLTYRYALTREWGSGRRIAFVMLNPSTADEQRNDPTIERCERRARRLGFGAMRIVNLFAYRATDPRDLKRAAAPVGALNDRMLVEAAQWADQVLCAWGVHGNHMARDRAVLPLLRENTTELFHLGLTQAGLPRHPLYVSYATVLIPWR</sequence>
<evidence type="ECO:0000313" key="1">
    <source>
        <dbReference type="EMBL" id="SNT73088.1"/>
    </source>
</evidence>
<dbReference type="Pfam" id="PF07799">
    <property type="entry name" value="DUF1643"/>
    <property type="match status" value="1"/>
</dbReference>
<organism evidence="1 2">
    <name type="scientific">Paracoccus seriniphilus</name>
    <dbReference type="NCBI Taxonomy" id="184748"/>
    <lineage>
        <taxon>Bacteria</taxon>
        <taxon>Pseudomonadati</taxon>
        <taxon>Pseudomonadota</taxon>
        <taxon>Alphaproteobacteria</taxon>
        <taxon>Rhodobacterales</taxon>
        <taxon>Paracoccaceae</taxon>
        <taxon>Paracoccus</taxon>
    </lineage>
</organism>
<name>A0A239PSH4_9RHOB</name>
<dbReference type="InterPro" id="IPR012441">
    <property type="entry name" value="DUF1643"/>
</dbReference>
<keyword evidence="2" id="KW-1185">Reference proteome</keyword>
<dbReference type="AlphaFoldDB" id="A0A239PSH4"/>
<dbReference type="Proteomes" id="UP000198307">
    <property type="component" value="Unassembled WGS sequence"/>
</dbReference>
<evidence type="ECO:0000313" key="2">
    <source>
        <dbReference type="Proteomes" id="UP000198307"/>
    </source>
</evidence>
<evidence type="ECO:0008006" key="3">
    <source>
        <dbReference type="Google" id="ProtNLM"/>
    </source>
</evidence>
<proteinExistence type="predicted"/>
<dbReference type="OrthoDB" id="9807577at2"/>
<dbReference type="RefSeq" id="WP_089343848.1">
    <property type="nucleotide sequence ID" value="NZ_CP067129.1"/>
</dbReference>
<gene>
    <name evidence="1" type="ORF">SAMN05444959_104259</name>
</gene>
<reference evidence="1 2" key="1">
    <citation type="submission" date="2017-07" db="EMBL/GenBank/DDBJ databases">
        <authorList>
            <person name="Sun Z.S."/>
            <person name="Albrecht U."/>
            <person name="Echele G."/>
            <person name="Lee C.C."/>
        </authorList>
    </citation>
    <scope>NUCLEOTIDE SEQUENCE [LARGE SCALE GENOMIC DNA]</scope>
    <source>
        <strain evidence="1 2">DSM 14827</strain>
    </source>
</reference>
<dbReference type="EMBL" id="FZQB01000004">
    <property type="protein sequence ID" value="SNT73088.1"/>
    <property type="molecule type" value="Genomic_DNA"/>
</dbReference>
<accession>A0A239PSH4</accession>